<dbReference type="NCBIfam" id="TIGR00765">
    <property type="entry name" value="yihY_not_rbn"/>
    <property type="match status" value="1"/>
</dbReference>
<dbReference type="PANTHER" id="PTHR30213">
    <property type="entry name" value="INNER MEMBRANE PROTEIN YHJD"/>
    <property type="match status" value="1"/>
</dbReference>
<keyword evidence="3 6" id="KW-0812">Transmembrane</keyword>
<sequence>MIDKIKSFIERLLHFLSIGIWRIDTNGLGRLRAISYNVIKSFVLTYRNLDWSLINTRASALTYSTLLSIVPLLAVLFAIARGFGFQNILQSQLFGYFQGQEQALSTAMRFIDKSLEYAQGGIFLGIGLVLLLYTALNLISNIEDNFNSTWGIKNGRSYYRQFTDYTGLLLVAPVLLVCNAGFSIILNSSLETHIIGVFINPFIQVLPFILTILLFTFIYIYIPNTKVKIGSAIFAGIVAGVCFQIFQQVYISGQIWISKYNTIYGSFAALPLLLLWLQISWLILLIGVELSFAHQNIAKFNFEKETKDITRRYKDFIILLISTLIVKRFETGEKPYTANEISEKYKIPTRLTSDIIYLLLDLNVIVETPSGKDMVPAYIPALDINKISVSYLFHKVDSFGSEDFNIDITEEFIDEWNVINDIRNTIHEKEKNTLIKDL</sequence>
<dbReference type="EMBL" id="QICL01000021">
    <property type="protein sequence ID" value="PXV62178.1"/>
    <property type="molecule type" value="Genomic_DNA"/>
</dbReference>
<evidence type="ECO:0000256" key="6">
    <source>
        <dbReference type="SAM" id="Phobius"/>
    </source>
</evidence>
<evidence type="ECO:0000313" key="8">
    <source>
        <dbReference type="Proteomes" id="UP000247973"/>
    </source>
</evidence>
<comment type="caution">
    <text evidence="7">The sequence shown here is derived from an EMBL/GenBank/DDBJ whole genome shotgun (WGS) entry which is preliminary data.</text>
</comment>
<feature type="transmembrane region" description="Helical" evidence="6">
    <location>
        <begin position="198"/>
        <end position="222"/>
    </location>
</feature>
<keyword evidence="5 6" id="KW-0472">Membrane</keyword>
<name>A0A2V3PMM9_9BACT</name>
<feature type="transmembrane region" description="Helical" evidence="6">
    <location>
        <begin position="229"/>
        <end position="251"/>
    </location>
</feature>
<proteinExistence type="predicted"/>
<feature type="transmembrane region" description="Helical" evidence="6">
    <location>
        <begin position="165"/>
        <end position="186"/>
    </location>
</feature>
<evidence type="ECO:0000313" key="7">
    <source>
        <dbReference type="EMBL" id="PXV62178.1"/>
    </source>
</evidence>
<feature type="transmembrane region" description="Helical" evidence="6">
    <location>
        <begin position="263"/>
        <end position="286"/>
    </location>
</feature>
<feature type="transmembrane region" description="Helical" evidence="6">
    <location>
        <begin position="117"/>
        <end position="139"/>
    </location>
</feature>
<dbReference type="AlphaFoldDB" id="A0A2V3PMM9"/>
<dbReference type="OrthoDB" id="9808671at2"/>
<gene>
    <name evidence="7" type="ORF">CLV62_1211</name>
</gene>
<keyword evidence="2" id="KW-1003">Cell membrane</keyword>
<dbReference type="Pfam" id="PF03631">
    <property type="entry name" value="Virul_fac_BrkB"/>
    <property type="match status" value="1"/>
</dbReference>
<dbReference type="RefSeq" id="WP_110311596.1">
    <property type="nucleotide sequence ID" value="NZ_QICL01000021.1"/>
</dbReference>
<keyword evidence="8" id="KW-1185">Reference proteome</keyword>
<reference evidence="7 8" key="1">
    <citation type="submission" date="2018-03" db="EMBL/GenBank/DDBJ databases">
        <title>Genomic Encyclopedia of Archaeal and Bacterial Type Strains, Phase II (KMG-II): from individual species to whole genera.</title>
        <authorList>
            <person name="Goeker M."/>
        </authorList>
    </citation>
    <scope>NUCLEOTIDE SEQUENCE [LARGE SCALE GENOMIC DNA]</scope>
    <source>
        <strain evidence="7 8">DSM 100214</strain>
    </source>
</reference>
<organism evidence="7 8">
    <name type="scientific">Dysgonomonas alginatilytica</name>
    <dbReference type="NCBI Taxonomy" id="1605892"/>
    <lineage>
        <taxon>Bacteria</taxon>
        <taxon>Pseudomonadati</taxon>
        <taxon>Bacteroidota</taxon>
        <taxon>Bacteroidia</taxon>
        <taxon>Bacteroidales</taxon>
        <taxon>Dysgonomonadaceae</taxon>
        <taxon>Dysgonomonas</taxon>
    </lineage>
</organism>
<keyword evidence="4 6" id="KW-1133">Transmembrane helix</keyword>
<comment type="subcellular location">
    <subcellularLocation>
        <location evidence="1">Cell membrane</location>
        <topology evidence="1">Multi-pass membrane protein</topology>
    </subcellularLocation>
</comment>
<dbReference type="PANTHER" id="PTHR30213:SF0">
    <property type="entry name" value="UPF0761 MEMBRANE PROTEIN YIHY"/>
    <property type="match status" value="1"/>
</dbReference>
<evidence type="ECO:0000256" key="5">
    <source>
        <dbReference type="ARBA" id="ARBA00023136"/>
    </source>
</evidence>
<accession>A0A2V3PMM9</accession>
<protein>
    <submittedName>
        <fullName evidence="7">Membrane protein</fullName>
    </submittedName>
</protein>
<dbReference type="InterPro" id="IPR017039">
    <property type="entry name" value="Virul_fac_BrkB"/>
</dbReference>
<evidence type="ECO:0000256" key="1">
    <source>
        <dbReference type="ARBA" id="ARBA00004651"/>
    </source>
</evidence>
<evidence type="ECO:0000256" key="3">
    <source>
        <dbReference type="ARBA" id="ARBA00022692"/>
    </source>
</evidence>
<dbReference type="Proteomes" id="UP000247973">
    <property type="component" value="Unassembled WGS sequence"/>
</dbReference>
<dbReference type="GO" id="GO:0005886">
    <property type="term" value="C:plasma membrane"/>
    <property type="evidence" value="ECO:0007669"/>
    <property type="project" value="UniProtKB-SubCell"/>
</dbReference>
<evidence type="ECO:0000256" key="4">
    <source>
        <dbReference type="ARBA" id="ARBA00022989"/>
    </source>
</evidence>
<feature type="transmembrane region" description="Helical" evidence="6">
    <location>
        <begin position="60"/>
        <end position="80"/>
    </location>
</feature>
<evidence type="ECO:0000256" key="2">
    <source>
        <dbReference type="ARBA" id="ARBA00022475"/>
    </source>
</evidence>